<dbReference type="InterPro" id="IPR003439">
    <property type="entry name" value="ABC_transporter-like_ATP-bd"/>
</dbReference>
<evidence type="ECO:0000256" key="3">
    <source>
        <dbReference type="ARBA" id="ARBA00022741"/>
    </source>
</evidence>
<dbReference type="PANTHER" id="PTHR43790:SF9">
    <property type="entry name" value="GALACTOFURANOSE TRANSPORTER ATP-BINDING PROTEIN YTFR"/>
    <property type="match status" value="1"/>
</dbReference>
<keyword evidence="6" id="KW-0378">Hydrolase</keyword>
<dbReference type="SUPFAM" id="SSF52540">
    <property type="entry name" value="P-loop containing nucleoside triphosphate hydrolases"/>
    <property type="match status" value="2"/>
</dbReference>
<keyword evidence="2" id="KW-0677">Repeat</keyword>
<evidence type="ECO:0000256" key="1">
    <source>
        <dbReference type="ARBA" id="ARBA00022448"/>
    </source>
</evidence>
<dbReference type="InterPro" id="IPR027417">
    <property type="entry name" value="P-loop_NTPase"/>
</dbReference>
<protein>
    <submittedName>
        <fullName evidence="6">Monosaccharide ABC transporter ATP-binding protein, CUT2 family (TC 3.A.1.2.-)</fullName>
        <ecNumber evidence="6">3.6.3.17</ecNumber>
    </submittedName>
</protein>
<dbReference type="GO" id="GO:0005524">
    <property type="term" value="F:ATP binding"/>
    <property type="evidence" value="ECO:0007669"/>
    <property type="project" value="UniProtKB-KW"/>
</dbReference>
<feature type="domain" description="ABC transporter" evidence="5">
    <location>
        <begin position="260"/>
        <end position="498"/>
    </location>
</feature>
<sequence>MREEILRMERVTYREQGVALLENFSMTIWAGEILGLVPVNHLGLSALVRLLQQNLPLHYGYVYYKERLVNDWRFPCTGMNHTIMNQTAINQTAMNRVSVIRNRSCLAEGLTVADNIFVLRPGFRKRLMQPYILREQLKPFMEDIGVEIPADAYVEELTNFERFVVELLKAVVAGNHLVVLEDISTFISDAELEQLSGILHHYAKKGMSFLYIAAHFEEARQICGRTALMLNGQIIKCFQAKDKAPDPFFLHCTEDFDRHVREQMNQRPRPEENQIVFQAEGEPAFSVARGECLVMQDLDNCMIQELIPVLSGEERLSAGQILIDGTPLGGKNDRRIAVIQELPVHSMLFSNLSYLDNLCFTLDHRVRGVWGSKRVKKSLRQEYAELLGEEVFDLPVDRLTEWQKYDLIYTRIYLQNPKVVFCVQPFKSAEVSLRIHIMELLERFLNKGIPVVIMAVNLADSLALADRLLRVRRGGKVQEYHRDEFAALPVNTPWLYLYQKKYREEW</sequence>
<evidence type="ECO:0000259" key="5">
    <source>
        <dbReference type="PROSITE" id="PS50893"/>
    </source>
</evidence>
<evidence type="ECO:0000313" key="7">
    <source>
        <dbReference type="Proteomes" id="UP000095512"/>
    </source>
</evidence>
<accession>A0A174NC60</accession>
<dbReference type="EC" id="3.6.3.17" evidence="6"/>
<dbReference type="RefSeq" id="WP_057572310.1">
    <property type="nucleotide sequence ID" value="NZ_CZAB01000035.1"/>
</dbReference>
<dbReference type="Gene3D" id="3.40.50.300">
    <property type="entry name" value="P-loop containing nucleotide triphosphate hydrolases"/>
    <property type="match status" value="2"/>
</dbReference>
<dbReference type="PANTHER" id="PTHR43790">
    <property type="entry name" value="CARBOHYDRATE TRANSPORT ATP-BINDING PROTEIN MG119-RELATED"/>
    <property type="match status" value="1"/>
</dbReference>
<dbReference type="PROSITE" id="PS50893">
    <property type="entry name" value="ABC_TRANSPORTER_2"/>
    <property type="match status" value="2"/>
</dbReference>
<evidence type="ECO:0000313" key="6">
    <source>
        <dbReference type="EMBL" id="CUP46294.1"/>
    </source>
</evidence>
<evidence type="ECO:0000256" key="4">
    <source>
        <dbReference type="ARBA" id="ARBA00022840"/>
    </source>
</evidence>
<reference evidence="6 7" key="1">
    <citation type="submission" date="2015-09" db="EMBL/GenBank/DDBJ databases">
        <authorList>
            <consortium name="Pathogen Informatics"/>
        </authorList>
    </citation>
    <scope>NUCLEOTIDE SEQUENCE [LARGE SCALE GENOMIC DNA]</scope>
    <source>
        <strain evidence="6 7">2789STDY5834865</strain>
    </source>
</reference>
<feature type="domain" description="ABC transporter" evidence="5">
    <location>
        <begin position="6"/>
        <end position="256"/>
    </location>
</feature>
<dbReference type="GO" id="GO:0016887">
    <property type="term" value="F:ATP hydrolysis activity"/>
    <property type="evidence" value="ECO:0007669"/>
    <property type="project" value="InterPro"/>
</dbReference>
<keyword evidence="4 6" id="KW-0067">ATP-binding</keyword>
<name>A0A174NC60_9FIRM</name>
<dbReference type="AlphaFoldDB" id="A0A174NC60"/>
<dbReference type="EMBL" id="CZAB01000035">
    <property type="protein sequence ID" value="CUP46294.1"/>
    <property type="molecule type" value="Genomic_DNA"/>
</dbReference>
<dbReference type="Proteomes" id="UP000095512">
    <property type="component" value="Unassembled WGS sequence"/>
</dbReference>
<organism evidence="6 7">
    <name type="scientific">Enterocloster clostridioformis</name>
    <dbReference type="NCBI Taxonomy" id="1531"/>
    <lineage>
        <taxon>Bacteria</taxon>
        <taxon>Bacillati</taxon>
        <taxon>Bacillota</taxon>
        <taxon>Clostridia</taxon>
        <taxon>Lachnospirales</taxon>
        <taxon>Lachnospiraceae</taxon>
        <taxon>Enterocloster</taxon>
    </lineage>
</organism>
<evidence type="ECO:0000256" key="2">
    <source>
        <dbReference type="ARBA" id="ARBA00022737"/>
    </source>
</evidence>
<proteinExistence type="predicted"/>
<keyword evidence="3" id="KW-0547">Nucleotide-binding</keyword>
<gene>
    <name evidence="6" type="primary">araG_3</name>
    <name evidence="6" type="ORF">ERS852480_03379</name>
</gene>
<keyword evidence="1" id="KW-0813">Transport</keyword>
<dbReference type="InterPro" id="IPR050107">
    <property type="entry name" value="ABC_carbohydrate_import_ATPase"/>
</dbReference>